<name>A0A1I5SZE3_HYMAR</name>
<dbReference type="EMBL" id="FOXS01000001">
    <property type="protein sequence ID" value="SFP76142.1"/>
    <property type="molecule type" value="Genomic_DNA"/>
</dbReference>
<keyword evidence="5" id="KW-1185">Reference proteome</keyword>
<keyword evidence="2" id="KW-0732">Signal</keyword>
<evidence type="ECO:0000256" key="2">
    <source>
        <dbReference type="SAM" id="SignalP"/>
    </source>
</evidence>
<evidence type="ECO:0000313" key="5">
    <source>
        <dbReference type="Proteomes" id="UP000199029"/>
    </source>
</evidence>
<feature type="signal peptide" evidence="2">
    <location>
        <begin position="1"/>
        <end position="19"/>
    </location>
</feature>
<accession>A0A1I5SZE3</accession>
<feature type="region of interest" description="Disordered" evidence="1">
    <location>
        <begin position="21"/>
        <end position="46"/>
    </location>
</feature>
<dbReference type="Gene3D" id="1.10.390.10">
    <property type="entry name" value="Neutral Protease Domain 2"/>
    <property type="match status" value="1"/>
</dbReference>
<dbReference type="Pfam" id="PF01433">
    <property type="entry name" value="Peptidase_M1"/>
    <property type="match status" value="1"/>
</dbReference>
<evidence type="ECO:0000259" key="3">
    <source>
        <dbReference type="Pfam" id="PF01433"/>
    </source>
</evidence>
<dbReference type="AlphaFoldDB" id="A0A1I5SZE3"/>
<sequence length="1008" mass="113029">MNTRTLLGLLALLPGLALAQPTKKAKSARPAKTSRPARPPRPSSAPYFQQEVNYSIDVTLDDKAHELTGREELTYVNNSPAALSFIWFHLWPNAYKDNTTAFAKQQLRNGDRKFQFAKAADRGFIDGLDFKVNGQAAKLEFDPLNPDIAKLVLPQKLAPGATATISTPFRVKLPASFSRLGHVGQSYQITQWYPKPAVYDRRGWHPMPYLNQGEFYSEFGSFDVSITLPTNYTVGATGELQNPDERARMDGLAAAAALKTTAKDFGNDLAFPASDATTKTLRYKQDRIHDFAWFADKRYNVLKSGVTLPSGRTVTSWVLFTNTDAEKWIKGLQDVNDALTYYSQWVGEYPYSSATAVDGALSAGSGMEYPMVTVTQPAAIIHEVGHNWFYGILGSNERDFPWMDEGLNSYLQLRVEGRDNPQAGMLQDIYKSPAAAKALGVENLPGNALNQVPYQVMASRGLDQPVQGPTSAEYGQVNYGVIVYFKTAALFKYLAGYLGQEKFDDAMRAYYTKWQFKHPYPEDIETTFEESTGQKLDWFFQDMLTNTREYNADIFAIQQIGDQVKVLVRTDSPVLWAVPVSTVDAQGKVLQTLWSLPMGNPEDDAESQLNFRLENVAAVVVDAEYLTPQLNRRDDRLALGGGNFRRWEPVRLQPVASVERWDRSAISWLPVIGANTFDKFMLGAAFYNSPLTTKKVQYLAMPMYSFNRNELNGIASFKLNVLPTRYTRQVVTGLLLQRFERYLKVEPSVTVVFPHSAYDQPQHEAKFALTSVDDQDEGLTNVLTAEYGVRGGNALHNWTAHVEANNFDKQPSGELKNSSALLLRAHATYERFYAPKKRVNVRLFGGRFLTQSSNNLFVLGLSGSPDYRRQTAFLDRQQISRSLTAQVHQTDNRDGAFKAFVPAFSTEWLSTLNLQADLPITGLAVFADFGATAERQPANGTSSQRLFYDAGVVVPVIRNFFELYLPVAGSQYNNGFPDSRKDFTDRIRFVFNLNQANPFRLLDKKLAE</sequence>
<dbReference type="RefSeq" id="WP_092668191.1">
    <property type="nucleotide sequence ID" value="NZ_FOXS01000001.1"/>
</dbReference>
<protein>
    <recommendedName>
        <fullName evidence="3">Peptidase M1 membrane alanine aminopeptidase domain-containing protein</fullName>
    </recommendedName>
</protein>
<feature type="domain" description="Peptidase M1 membrane alanine aminopeptidase" evidence="3">
    <location>
        <begin position="379"/>
        <end position="541"/>
    </location>
</feature>
<evidence type="ECO:0000256" key="1">
    <source>
        <dbReference type="SAM" id="MobiDB-lite"/>
    </source>
</evidence>
<dbReference type="STRING" id="1227077.SAMN04515668_0257"/>
<dbReference type="CDD" id="cd09604">
    <property type="entry name" value="M1_APN_like"/>
    <property type="match status" value="1"/>
</dbReference>
<dbReference type="GO" id="GO:0008237">
    <property type="term" value="F:metallopeptidase activity"/>
    <property type="evidence" value="ECO:0007669"/>
    <property type="project" value="InterPro"/>
</dbReference>
<organism evidence="4 5">
    <name type="scientific">Hymenobacter arizonensis</name>
    <name type="common">Siccationidurans arizonensis</name>
    <dbReference type="NCBI Taxonomy" id="1227077"/>
    <lineage>
        <taxon>Bacteria</taxon>
        <taxon>Pseudomonadati</taxon>
        <taxon>Bacteroidota</taxon>
        <taxon>Cytophagia</taxon>
        <taxon>Cytophagales</taxon>
        <taxon>Hymenobacteraceae</taxon>
        <taxon>Hymenobacter</taxon>
    </lineage>
</organism>
<dbReference type="InterPro" id="IPR014782">
    <property type="entry name" value="Peptidase_M1_dom"/>
</dbReference>
<proteinExistence type="predicted"/>
<dbReference type="SUPFAM" id="SSF55486">
    <property type="entry name" value="Metalloproteases ('zincins'), catalytic domain"/>
    <property type="match status" value="1"/>
</dbReference>
<dbReference type="Proteomes" id="UP000199029">
    <property type="component" value="Unassembled WGS sequence"/>
</dbReference>
<evidence type="ECO:0000313" key="4">
    <source>
        <dbReference type="EMBL" id="SFP76142.1"/>
    </source>
</evidence>
<gene>
    <name evidence="4" type="ORF">SAMN04515668_0257</name>
</gene>
<reference evidence="5" key="1">
    <citation type="submission" date="2016-10" db="EMBL/GenBank/DDBJ databases">
        <authorList>
            <person name="Varghese N."/>
            <person name="Submissions S."/>
        </authorList>
    </citation>
    <scope>NUCLEOTIDE SEQUENCE [LARGE SCALE GENOMIC DNA]</scope>
    <source>
        <strain evidence="5">OR362-8,ATCC BAA-1266,JCM 13504</strain>
    </source>
</reference>
<dbReference type="InterPro" id="IPR027268">
    <property type="entry name" value="Peptidase_M4/M1_CTD_sf"/>
</dbReference>
<dbReference type="GO" id="GO:0008270">
    <property type="term" value="F:zinc ion binding"/>
    <property type="evidence" value="ECO:0007669"/>
    <property type="project" value="InterPro"/>
</dbReference>
<dbReference type="OrthoDB" id="9814383at2"/>
<feature type="chain" id="PRO_5011584392" description="Peptidase M1 membrane alanine aminopeptidase domain-containing protein" evidence="2">
    <location>
        <begin position="20"/>
        <end position="1008"/>
    </location>
</feature>